<dbReference type="InterPro" id="IPR050109">
    <property type="entry name" value="HTH-type_TetR-like_transc_reg"/>
</dbReference>
<dbReference type="Pfam" id="PF00440">
    <property type="entry name" value="TetR_N"/>
    <property type="match status" value="1"/>
</dbReference>
<organism evidence="2">
    <name type="scientific">Gordonia amarae</name>
    <dbReference type="NCBI Taxonomy" id="36821"/>
    <lineage>
        <taxon>Bacteria</taxon>
        <taxon>Bacillati</taxon>
        <taxon>Actinomycetota</taxon>
        <taxon>Actinomycetes</taxon>
        <taxon>Mycobacteriales</taxon>
        <taxon>Gordoniaceae</taxon>
        <taxon>Gordonia</taxon>
    </lineage>
</organism>
<dbReference type="InterPro" id="IPR001647">
    <property type="entry name" value="HTH_TetR"/>
</dbReference>
<dbReference type="AlphaFoldDB" id="A0A857KMF3"/>
<gene>
    <name evidence="2" type="ORF">GII30_17430</name>
</gene>
<dbReference type="Pfam" id="PF17918">
    <property type="entry name" value="TetR_C_15"/>
    <property type="match status" value="1"/>
</dbReference>
<dbReference type="PANTHER" id="PTHR30055">
    <property type="entry name" value="HTH-TYPE TRANSCRIPTIONAL REGULATOR RUTR"/>
    <property type="match status" value="1"/>
</dbReference>
<accession>A0A857KMF3</accession>
<evidence type="ECO:0000313" key="2">
    <source>
        <dbReference type="EMBL" id="QHN40689.1"/>
    </source>
</evidence>
<dbReference type="PRINTS" id="PR00455">
    <property type="entry name" value="HTHTETR"/>
</dbReference>
<dbReference type="GO" id="GO:0000976">
    <property type="term" value="F:transcription cis-regulatory region binding"/>
    <property type="evidence" value="ECO:0007669"/>
    <property type="project" value="TreeGrafter"/>
</dbReference>
<dbReference type="RefSeq" id="WP_005187823.1">
    <property type="nucleotide sequence ID" value="NZ_CP045804.1"/>
</dbReference>
<dbReference type="PANTHER" id="PTHR30055:SF226">
    <property type="entry name" value="HTH-TYPE TRANSCRIPTIONAL REGULATOR PKSA"/>
    <property type="match status" value="1"/>
</dbReference>
<keyword evidence="1" id="KW-0238">DNA-binding</keyword>
<dbReference type="EMBL" id="CP045810">
    <property type="protein sequence ID" value="QHN40689.1"/>
    <property type="molecule type" value="Genomic_DNA"/>
</dbReference>
<dbReference type="PROSITE" id="PS50977">
    <property type="entry name" value="HTH_TETR_2"/>
    <property type="match status" value="1"/>
</dbReference>
<sequence length="212" mass="24201">MTDAFDLDWEGLRRVPQQTRSRERLLQVLAAAERILVNEGAPMLTTTRVAQEAGVSVASLYQYLPDRDAIIETLADTYLHRLENRMRKLLRSAGQRTWSDPVGILFDAFVDAYRAEDGFRALWFSRSLTDATQAADREHKRRMAQMLREILMQQGIAETPRLDVVARSAHLVADTMLQEAFRADPEGDDALIEEAKTILRGYLREYLATAEF</sequence>
<dbReference type="InterPro" id="IPR041669">
    <property type="entry name" value="TetR_C_15"/>
</dbReference>
<dbReference type="SUPFAM" id="SSF46689">
    <property type="entry name" value="Homeodomain-like"/>
    <property type="match status" value="1"/>
</dbReference>
<name>A0A857KMF3_9ACTN</name>
<dbReference type="GO" id="GO:0003700">
    <property type="term" value="F:DNA-binding transcription factor activity"/>
    <property type="evidence" value="ECO:0007669"/>
    <property type="project" value="TreeGrafter"/>
</dbReference>
<reference evidence="2" key="1">
    <citation type="journal article" date="2021" name="Nat. Microbiol.">
        <title>Cocultivation of an ultrasmall environmental parasitic bacterium with lytic ability against bacteria associated with wastewater foams.</title>
        <authorList>
            <person name="Batinovic S."/>
            <person name="Rose J.J.A."/>
            <person name="Ratcliffe J."/>
            <person name="Seviour R.J."/>
            <person name="Petrovski S."/>
        </authorList>
    </citation>
    <scope>NUCLEOTIDE SEQUENCE</scope>
    <source>
        <strain evidence="2">CON44</strain>
    </source>
</reference>
<dbReference type="InterPro" id="IPR009057">
    <property type="entry name" value="Homeodomain-like_sf"/>
</dbReference>
<proteinExistence type="predicted"/>
<evidence type="ECO:0000256" key="1">
    <source>
        <dbReference type="ARBA" id="ARBA00023125"/>
    </source>
</evidence>
<dbReference type="Gene3D" id="1.10.357.10">
    <property type="entry name" value="Tetracycline Repressor, domain 2"/>
    <property type="match status" value="1"/>
</dbReference>
<protein>
    <submittedName>
        <fullName evidence="2">TetR family transcriptional regulator</fullName>
    </submittedName>
</protein>